<evidence type="ECO:0000256" key="2">
    <source>
        <dbReference type="ARBA" id="ARBA00011322"/>
    </source>
</evidence>
<dbReference type="Pfam" id="PF12320">
    <property type="entry name" value="SbcD_C"/>
    <property type="match status" value="1"/>
</dbReference>
<dbReference type="AlphaFoldDB" id="A0A7Z7QQB6"/>
<evidence type="ECO:0000256" key="10">
    <source>
        <dbReference type="RuleBase" id="RU363069"/>
    </source>
</evidence>
<dbReference type="InterPro" id="IPR041796">
    <property type="entry name" value="Mre11_N"/>
</dbReference>
<sequence length="372" mass="42968">MKIIHTADWHLGKVLNGHSFLEDQQYIVDQLIEVLIKEKPDLLVIAGDIYDTTYPNKYVIRLMENTIAKINLDLRIPIVMINGNHDGKERLRYGALWFQHNQLYIATELEQCLTPYIFEDVALYTMPFFTVSEAREFLNEPIETYEQAVKKLIARIQPHLDQNMTNILVGHFTLNGAPKSDSEREITVGTIEAVSPQFLNDFDAVMLGHIHHPFATPFKHIVYSGSILQYSFSEAGQAKGIRIFDVQSHGIKQSFVPLKPKHELEVVEAKFDDLMNGEFERKSDESYFHFIVEQLSHVKDPMQKLKQIYPNTLSLTQQVQTSQYQSKALKDVKKMHPIDIVEKFYSEMTTEKLSELQKENVLALLEKIEGEE</sequence>
<comment type="subunit">
    <text evidence="2 10">Heterodimer of SbcC and SbcD.</text>
</comment>
<dbReference type="CDD" id="cd00840">
    <property type="entry name" value="MPP_Mre11_N"/>
    <property type="match status" value="1"/>
</dbReference>
<keyword evidence="8 10" id="KW-0269">Exonuclease</keyword>
<comment type="function">
    <text evidence="10">SbcCD cleaves DNA hairpin structures. These structures can inhibit DNA replication and are intermediates in certain DNA recombination reactions. The complex acts as a 3'-&gt;5' double strand exonuclease that can open hairpins. It also has a 5' single-strand endonuclease activity.</text>
</comment>
<keyword evidence="7 10" id="KW-0378">Hydrolase</keyword>
<proteinExistence type="inferred from homology"/>
<feature type="domain" description="Calcineurin-like phosphoesterase" evidence="11">
    <location>
        <begin position="1"/>
        <end position="213"/>
    </location>
</feature>
<dbReference type="GO" id="GO:0006260">
    <property type="term" value="P:DNA replication"/>
    <property type="evidence" value="ECO:0007669"/>
    <property type="project" value="UniProtKB-KW"/>
</dbReference>
<dbReference type="InterPro" id="IPR050535">
    <property type="entry name" value="DNA_Repair-Maintenance_Comp"/>
</dbReference>
<dbReference type="InterPro" id="IPR026843">
    <property type="entry name" value="SbcD_C"/>
</dbReference>
<dbReference type="InterPro" id="IPR053381">
    <property type="entry name" value="SbcCD_nuclease"/>
</dbReference>
<dbReference type="EMBL" id="LR962863">
    <property type="protein sequence ID" value="CAD7359904.1"/>
    <property type="molecule type" value="Genomic_DNA"/>
</dbReference>
<reference evidence="13 15" key="2">
    <citation type="submission" date="2020-11" db="EMBL/GenBank/DDBJ databases">
        <authorList>
            <consortium name="Pathogen Informatics"/>
        </authorList>
    </citation>
    <scope>NUCLEOTIDE SEQUENCE [LARGE SCALE GENOMIC DNA]</scope>
    <source>
        <strain evidence="13 15">NCTC12218</strain>
    </source>
</reference>
<dbReference type="Gene3D" id="3.60.21.10">
    <property type="match status" value="1"/>
</dbReference>
<organism evidence="14">
    <name type="scientific">Staphylococcus schleiferi</name>
    <dbReference type="NCBI Taxonomy" id="1295"/>
    <lineage>
        <taxon>Bacteria</taxon>
        <taxon>Bacillati</taxon>
        <taxon>Bacillota</taxon>
        <taxon>Bacilli</taxon>
        <taxon>Bacillales</taxon>
        <taxon>Staphylococcaceae</taxon>
        <taxon>Staphylococcus</taxon>
    </lineage>
</organism>
<dbReference type="NCBIfam" id="NF041753">
    <property type="entry name" value="sbcd_Staph"/>
    <property type="match status" value="1"/>
</dbReference>
<evidence type="ECO:0000313" key="13">
    <source>
        <dbReference type="EMBL" id="CAD7359904.1"/>
    </source>
</evidence>
<gene>
    <name evidence="14" type="primary">sbcD_1</name>
    <name evidence="10" type="synonym">sbcD</name>
    <name evidence="14" type="ORF">NCTC12218_01567</name>
</gene>
<evidence type="ECO:0000259" key="11">
    <source>
        <dbReference type="Pfam" id="PF00149"/>
    </source>
</evidence>
<evidence type="ECO:0000256" key="3">
    <source>
        <dbReference type="ARBA" id="ARBA00013365"/>
    </source>
</evidence>
<keyword evidence="6 10" id="KW-0255">Endonuclease</keyword>
<comment type="similarity">
    <text evidence="1 10">Belongs to the SbcD family.</text>
</comment>
<evidence type="ECO:0000256" key="7">
    <source>
        <dbReference type="ARBA" id="ARBA00022801"/>
    </source>
</evidence>
<reference evidence="14" key="1">
    <citation type="submission" date="2018-06" db="EMBL/GenBank/DDBJ databases">
        <authorList>
            <consortium name="Pathogen Informatics"/>
            <person name="Doyle S."/>
        </authorList>
    </citation>
    <scope>NUCLEOTIDE SEQUENCE [LARGE SCALE GENOMIC DNA]</scope>
    <source>
        <strain evidence="14">NCTC12218</strain>
    </source>
</reference>
<dbReference type="InterPro" id="IPR004843">
    <property type="entry name" value="Calcineurin-like_PHP"/>
</dbReference>
<dbReference type="RefSeq" id="WP_126496127.1">
    <property type="nucleotide sequence ID" value="NZ_LR962863.1"/>
</dbReference>
<feature type="domain" description="Nuclease SbcCD subunit D C-terminal" evidence="12">
    <location>
        <begin position="261"/>
        <end position="349"/>
    </location>
</feature>
<evidence type="ECO:0000256" key="6">
    <source>
        <dbReference type="ARBA" id="ARBA00022759"/>
    </source>
</evidence>
<dbReference type="InterPro" id="IPR004593">
    <property type="entry name" value="SbcD"/>
</dbReference>
<accession>A0A7Z7QQB6</accession>
<dbReference type="Pfam" id="PF00149">
    <property type="entry name" value="Metallophos"/>
    <property type="match status" value="1"/>
</dbReference>
<evidence type="ECO:0000313" key="15">
    <source>
        <dbReference type="Proteomes" id="UP000264146"/>
    </source>
</evidence>
<dbReference type="SUPFAM" id="SSF56300">
    <property type="entry name" value="Metallo-dependent phosphatases"/>
    <property type="match status" value="1"/>
</dbReference>
<evidence type="ECO:0000256" key="1">
    <source>
        <dbReference type="ARBA" id="ARBA00010555"/>
    </source>
</evidence>
<evidence type="ECO:0000259" key="12">
    <source>
        <dbReference type="Pfam" id="PF12320"/>
    </source>
</evidence>
<dbReference type="GO" id="GO:0004519">
    <property type="term" value="F:endonuclease activity"/>
    <property type="evidence" value="ECO:0007669"/>
    <property type="project" value="UniProtKB-KW"/>
</dbReference>
<dbReference type="GO" id="GO:0006310">
    <property type="term" value="P:DNA recombination"/>
    <property type="evidence" value="ECO:0007669"/>
    <property type="project" value="UniProtKB-KW"/>
</dbReference>
<dbReference type="NCBIfam" id="TIGR00619">
    <property type="entry name" value="sbcd"/>
    <property type="match status" value="1"/>
</dbReference>
<evidence type="ECO:0000256" key="9">
    <source>
        <dbReference type="ARBA" id="ARBA00023172"/>
    </source>
</evidence>
<evidence type="ECO:0000256" key="8">
    <source>
        <dbReference type="ARBA" id="ARBA00022839"/>
    </source>
</evidence>
<dbReference type="GO" id="GO:0008408">
    <property type="term" value="F:3'-5' exonuclease activity"/>
    <property type="evidence" value="ECO:0007669"/>
    <property type="project" value="InterPro"/>
</dbReference>
<name>A0A7Z7QQB6_STASC</name>
<dbReference type="EMBL" id="UHEF01000001">
    <property type="protein sequence ID" value="SUM89140.1"/>
    <property type="molecule type" value="Genomic_DNA"/>
</dbReference>
<keyword evidence="4 10" id="KW-0235">DNA replication</keyword>
<dbReference type="Proteomes" id="UP000264146">
    <property type="component" value="Chromosome"/>
</dbReference>
<keyword evidence="9 10" id="KW-0233">DNA recombination</keyword>
<protein>
    <recommendedName>
        <fullName evidence="3 10">Nuclease SbcCD subunit D</fullName>
    </recommendedName>
</protein>
<keyword evidence="5 10" id="KW-0540">Nuclease</keyword>
<evidence type="ECO:0000256" key="5">
    <source>
        <dbReference type="ARBA" id="ARBA00022722"/>
    </source>
</evidence>
<evidence type="ECO:0000256" key="4">
    <source>
        <dbReference type="ARBA" id="ARBA00022705"/>
    </source>
</evidence>
<dbReference type="InterPro" id="IPR029052">
    <property type="entry name" value="Metallo-depent_PP-like"/>
</dbReference>
<evidence type="ECO:0000313" key="14">
    <source>
        <dbReference type="EMBL" id="SUM89140.1"/>
    </source>
</evidence>
<dbReference type="PANTHER" id="PTHR30337">
    <property type="entry name" value="COMPONENT OF ATP-DEPENDENT DSDNA EXONUCLEASE"/>
    <property type="match status" value="1"/>
</dbReference>
<dbReference type="PANTHER" id="PTHR30337:SF0">
    <property type="entry name" value="NUCLEASE SBCCD SUBUNIT D"/>
    <property type="match status" value="1"/>
</dbReference>